<name>A0ACB0YIA4_MELEN</name>
<accession>A0ACB0YIA4</accession>
<reference evidence="1" key="1">
    <citation type="submission" date="2023-11" db="EMBL/GenBank/DDBJ databases">
        <authorList>
            <person name="Poullet M."/>
        </authorList>
    </citation>
    <scope>NUCLEOTIDE SEQUENCE</scope>
    <source>
        <strain evidence="1">E1834</strain>
    </source>
</reference>
<sequence>MFIGRWRMFGGEEAVRSMFGGIGCWVGKRLLGGCLGVIGCWGEWEGGEDGKGRMLVRRMLFGREEAVRRMLWVIGCWMGKGG</sequence>
<protein>
    <submittedName>
        <fullName evidence="1">Uncharacterized protein</fullName>
    </submittedName>
</protein>
<dbReference type="EMBL" id="CAVMJV010000013">
    <property type="protein sequence ID" value="CAK5048025.1"/>
    <property type="molecule type" value="Genomic_DNA"/>
</dbReference>
<keyword evidence="2" id="KW-1185">Reference proteome</keyword>
<dbReference type="Proteomes" id="UP001497535">
    <property type="component" value="Unassembled WGS sequence"/>
</dbReference>
<organism evidence="1 2">
    <name type="scientific">Meloidogyne enterolobii</name>
    <name type="common">Root-knot nematode worm</name>
    <name type="synonym">Meloidogyne mayaguensis</name>
    <dbReference type="NCBI Taxonomy" id="390850"/>
    <lineage>
        <taxon>Eukaryota</taxon>
        <taxon>Metazoa</taxon>
        <taxon>Ecdysozoa</taxon>
        <taxon>Nematoda</taxon>
        <taxon>Chromadorea</taxon>
        <taxon>Rhabditida</taxon>
        <taxon>Tylenchina</taxon>
        <taxon>Tylenchomorpha</taxon>
        <taxon>Tylenchoidea</taxon>
        <taxon>Meloidogynidae</taxon>
        <taxon>Meloidogyninae</taxon>
        <taxon>Meloidogyne</taxon>
    </lineage>
</organism>
<evidence type="ECO:0000313" key="2">
    <source>
        <dbReference type="Proteomes" id="UP001497535"/>
    </source>
</evidence>
<evidence type="ECO:0000313" key="1">
    <source>
        <dbReference type="EMBL" id="CAK5048025.1"/>
    </source>
</evidence>
<gene>
    <name evidence="1" type="ORF">MENTE1834_LOCUS12574</name>
</gene>
<comment type="caution">
    <text evidence="1">The sequence shown here is derived from an EMBL/GenBank/DDBJ whole genome shotgun (WGS) entry which is preliminary data.</text>
</comment>
<proteinExistence type="predicted"/>